<dbReference type="Pfam" id="PF23465">
    <property type="entry name" value="DUF7131"/>
    <property type="match status" value="1"/>
</dbReference>
<dbReference type="AlphaFoldDB" id="A0A9N9DIZ2"/>
<proteinExistence type="predicted"/>
<feature type="compositionally biased region" description="Polar residues" evidence="1">
    <location>
        <begin position="664"/>
        <end position="675"/>
    </location>
</feature>
<dbReference type="PROSITE" id="PS51043">
    <property type="entry name" value="DDHD"/>
    <property type="match status" value="1"/>
</dbReference>
<dbReference type="SMART" id="SM01127">
    <property type="entry name" value="DDHD"/>
    <property type="match status" value="1"/>
</dbReference>
<dbReference type="GO" id="GO:0046872">
    <property type="term" value="F:metal ion binding"/>
    <property type="evidence" value="ECO:0007669"/>
    <property type="project" value="InterPro"/>
</dbReference>
<dbReference type="GO" id="GO:0004620">
    <property type="term" value="F:phospholipase activity"/>
    <property type="evidence" value="ECO:0007669"/>
    <property type="project" value="TreeGrafter"/>
</dbReference>
<dbReference type="Pfam" id="PF02862">
    <property type="entry name" value="DDHD"/>
    <property type="match status" value="1"/>
</dbReference>
<accession>A0A9N9DIZ2</accession>
<feature type="compositionally biased region" description="Acidic residues" evidence="1">
    <location>
        <begin position="259"/>
        <end position="269"/>
    </location>
</feature>
<dbReference type="InterPro" id="IPR004177">
    <property type="entry name" value="DDHD_dom"/>
</dbReference>
<keyword evidence="4" id="KW-1185">Reference proteome</keyword>
<dbReference type="GO" id="GO:0005737">
    <property type="term" value="C:cytoplasm"/>
    <property type="evidence" value="ECO:0007669"/>
    <property type="project" value="TreeGrafter"/>
</dbReference>
<dbReference type="EMBL" id="CAJVPV010009295">
    <property type="protein sequence ID" value="CAG8640078.1"/>
    <property type="molecule type" value="Genomic_DNA"/>
</dbReference>
<organism evidence="3 4">
    <name type="scientific">Acaulospora morrowiae</name>
    <dbReference type="NCBI Taxonomy" id="94023"/>
    <lineage>
        <taxon>Eukaryota</taxon>
        <taxon>Fungi</taxon>
        <taxon>Fungi incertae sedis</taxon>
        <taxon>Mucoromycota</taxon>
        <taxon>Glomeromycotina</taxon>
        <taxon>Glomeromycetes</taxon>
        <taxon>Diversisporales</taxon>
        <taxon>Acaulosporaceae</taxon>
        <taxon>Acaulospora</taxon>
    </lineage>
</organism>
<dbReference type="SUPFAM" id="SSF53474">
    <property type="entry name" value="alpha/beta-Hydrolases"/>
    <property type="match status" value="1"/>
</dbReference>
<dbReference type="Pfam" id="PF23463">
    <property type="entry name" value="WWE_2"/>
    <property type="match status" value="1"/>
</dbReference>
<dbReference type="InterPro" id="IPR058055">
    <property type="entry name" value="PA-PLA1"/>
</dbReference>
<feature type="region of interest" description="Disordered" evidence="1">
    <location>
        <begin position="220"/>
        <end position="269"/>
    </location>
</feature>
<evidence type="ECO:0000259" key="2">
    <source>
        <dbReference type="PROSITE" id="PS51043"/>
    </source>
</evidence>
<feature type="domain" description="DDHD" evidence="2">
    <location>
        <begin position="505"/>
        <end position="737"/>
    </location>
</feature>
<feature type="compositionally biased region" description="Polar residues" evidence="1">
    <location>
        <begin position="26"/>
        <end position="51"/>
    </location>
</feature>
<sequence length="751" mass="84629">MSTDYPETVAYWFHAADAPRNDPIKKSTTNITKSSQEATSSTVPKTKQPTNWIPFSKRDSAALEEAFKSGTPKQVPCNEDYLFEVDVEKREIRPIYWLGPAYEVRRATWFQQGDSGKYIPCDENLATQIEEGYRNRKVWIPSEPDINNPNGPDPVEKSCPLFGKYLSQYVTYTNQTTAWLLTDDVTGRLTKSLFSTFTNNGNLGGIRLIRGYDEVKKYISQDPKDNEGKKKKEGIDNEVRNVSSNDKQKEREIKQEIVENQDYENEESEGEERVIDHLILVIHGIGQKLSERMESLNFVHDVNVLRKTIKTIFESNPPEVSSHGSYMKSGSGTSYSKRNSTSLEKGSHLRNGVQVLPIQWRQEIKFGIASEDENTQRDLGMPEIIEEGQTTLDEITLEGVPTLRMLISDVLMDVLLYMTPRYREVMISTVTAEANRVYNSFIQRNPKFLENGGKVSIYGHSLGSVLAFDVLCHQPPIVPSTAFGIFSETAKTSNVNQINRDSVKLCFKVHNFFAAGSPIGLFLLLKGLKIASRKNRDAVQLAMDESPNHIPLCYPAVRNVYNIFHNADPIAYRMEPLIARHYGASLKPALIPYHKGGLKAVHLGIQEFGNDLAHKATNIFSTVRTSLMFTRGIQALAANSSHKRTSISTITTESEATNLALTNYPPTQYAQPSSNSDKEREDPLGAAKLKSLNRSGRIDYVLQEGILDVSYINAITVHLGYWSDLDAVNFIVREIYEEDSDDEEDVDEQHQ</sequence>
<dbReference type="Proteomes" id="UP000789342">
    <property type="component" value="Unassembled WGS sequence"/>
</dbReference>
<evidence type="ECO:0000313" key="3">
    <source>
        <dbReference type="EMBL" id="CAG8640078.1"/>
    </source>
</evidence>
<feature type="compositionally biased region" description="Basic and acidic residues" evidence="1">
    <location>
        <begin position="220"/>
        <end position="239"/>
    </location>
</feature>
<protein>
    <submittedName>
        <fullName evidence="3">8315_t:CDS:1</fullName>
    </submittedName>
</protein>
<feature type="region of interest" description="Disordered" evidence="1">
    <location>
        <begin position="21"/>
        <end position="51"/>
    </location>
</feature>
<dbReference type="OrthoDB" id="431378at2759"/>
<feature type="region of interest" description="Disordered" evidence="1">
    <location>
        <begin position="664"/>
        <end position="683"/>
    </location>
</feature>
<evidence type="ECO:0000256" key="1">
    <source>
        <dbReference type="SAM" id="MobiDB-lite"/>
    </source>
</evidence>
<feature type="region of interest" description="Disordered" evidence="1">
    <location>
        <begin position="316"/>
        <end position="344"/>
    </location>
</feature>
<dbReference type="PANTHER" id="PTHR23509">
    <property type="entry name" value="PA-PL1 PHOSPHOLIPASE FAMILY"/>
    <property type="match status" value="1"/>
</dbReference>
<dbReference type="PANTHER" id="PTHR23509:SF10">
    <property type="entry name" value="LD21067P"/>
    <property type="match status" value="1"/>
</dbReference>
<name>A0A9N9DIZ2_9GLOM</name>
<gene>
    <name evidence="3" type="ORF">AMORRO_LOCUS9479</name>
</gene>
<dbReference type="InterPro" id="IPR055555">
    <property type="entry name" value="PA-PLA1_DUF7131"/>
</dbReference>
<feature type="compositionally biased region" description="Polar residues" evidence="1">
    <location>
        <begin position="318"/>
        <end position="344"/>
    </location>
</feature>
<dbReference type="InterPro" id="IPR057826">
    <property type="entry name" value="WWE_C20G8.02"/>
</dbReference>
<comment type="caution">
    <text evidence="3">The sequence shown here is derived from an EMBL/GenBank/DDBJ whole genome shotgun (WGS) entry which is preliminary data.</text>
</comment>
<reference evidence="3" key="1">
    <citation type="submission" date="2021-06" db="EMBL/GenBank/DDBJ databases">
        <authorList>
            <person name="Kallberg Y."/>
            <person name="Tangrot J."/>
            <person name="Rosling A."/>
        </authorList>
    </citation>
    <scope>NUCLEOTIDE SEQUENCE</scope>
    <source>
        <strain evidence="3">CL551</strain>
    </source>
</reference>
<dbReference type="InterPro" id="IPR029058">
    <property type="entry name" value="AB_hydrolase_fold"/>
</dbReference>
<evidence type="ECO:0000313" key="4">
    <source>
        <dbReference type="Proteomes" id="UP000789342"/>
    </source>
</evidence>
<feature type="compositionally biased region" description="Basic and acidic residues" evidence="1">
    <location>
        <begin position="246"/>
        <end position="257"/>
    </location>
</feature>